<evidence type="ECO:0000259" key="2">
    <source>
        <dbReference type="Pfam" id="PF00155"/>
    </source>
</evidence>
<comment type="caution">
    <text evidence="3">The sequence shown here is derived from an EMBL/GenBank/DDBJ whole genome shotgun (WGS) entry which is preliminary data.</text>
</comment>
<dbReference type="GeneID" id="81377895"/>
<evidence type="ECO:0000313" key="4">
    <source>
        <dbReference type="Proteomes" id="UP001147747"/>
    </source>
</evidence>
<feature type="domain" description="Aminotransferase class I/classII large" evidence="2">
    <location>
        <begin position="4"/>
        <end position="127"/>
    </location>
</feature>
<sequence>MTSSTKRFELFATMLEDQEFIRTFLKKSHSLLLRNRLLAEELLKQAGISFYDKGNAGFFIWIDLSPHLRSEDTQRDAWAAERLLSARFAQAGVIMSTGEQYRALEPGKFRIIFSVGEETLREGIRRFVQCAQM</sequence>
<keyword evidence="3" id="KW-0808">Transferase</keyword>
<reference evidence="3" key="1">
    <citation type="submission" date="2022-12" db="EMBL/GenBank/DDBJ databases">
        <authorList>
            <person name="Petersen C."/>
        </authorList>
    </citation>
    <scope>NUCLEOTIDE SEQUENCE</scope>
    <source>
        <strain evidence="3">IBT 29677</strain>
    </source>
</reference>
<dbReference type="Pfam" id="PF00155">
    <property type="entry name" value="Aminotran_1_2"/>
    <property type="match status" value="1"/>
</dbReference>
<dbReference type="Proteomes" id="UP001147747">
    <property type="component" value="Unassembled WGS sequence"/>
</dbReference>
<gene>
    <name evidence="3" type="ORF">N7509_014278</name>
</gene>
<dbReference type="PANTHER" id="PTHR43795">
    <property type="entry name" value="BIFUNCTIONAL ASPARTATE AMINOTRANSFERASE AND GLUTAMATE/ASPARTATE-PREPHENATE AMINOTRANSFERASE-RELATED"/>
    <property type="match status" value="1"/>
</dbReference>
<keyword evidence="1" id="KW-0663">Pyridoxal phosphate</keyword>
<dbReference type="InterPro" id="IPR015424">
    <property type="entry name" value="PyrdxlP-dep_Trfase"/>
</dbReference>
<dbReference type="OrthoDB" id="7042322at2759"/>
<dbReference type="InterPro" id="IPR004839">
    <property type="entry name" value="Aminotransferase_I/II_large"/>
</dbReference>
<organism evidence="3 4">
    <name type="scientific">Penicillium cosmopolitanum</name>
    <dbReference type="NCBI Taxonomy" id="1131564"/>
    <lineage>
        <taxon>Eukaryota</taxon>
        <taxon>Fungi</taxon>
        <taxon>Dikarya</taxon>
        <taxon>Ascomycota</taxon>
        <taxon>Pezizomycotina</taxon>
        <taxon>Eurotiomycetes</taxon>
        <taxon>Eurotiomycetidae</taxon>
        <taxon>Eurotiales</taxon>
        <taxon>Aspergillaceae</taxon>
        <taxon>Penicillium</taxon>
    </lineage>
</organism>
<dbReference type="InterPro" id="IPR015422">
    <property type="entry name" value="PyrdxlP-dep_Trfase_small"/>
</dbReference>
<dbReference type="SUPFAM" id="SSF53383">
    <property type="entry name" value="PLP-dependent transferases"/>
    <property type="match status" value="1"/>
</dbReference>
<dbReference type="EMBL" id="JAPZBU010000013">
    <property type="protein sequence ID" value="KAJ5369666.1"/>
    <property type="molecule type" value="Genomic_DNA"/>
</dbReference>
<dbReference type="GO" id="GO:0030170">
    <property type="term" value="F:pyridoxal phosphate binding"/>
    <property type="evidence" value="ECO:0007669"/>
    <property type="project" value="InterPro"/>
</dbReference>
<dbReference type="GO" id="GO:0008483">
    <property type="term" value="F:transaminase activity"/>
    <property type="evidence" value="ECO:0007669"/>
    <property type="project" value="TreeGrafter"/>
</dbReference>
<name>A0A9W9S0H3_9EURO</name>
<reference evidence="3" key="2">
    <citation type="journal article" date="2023" name="IMA Fungus">
        <title>Comparative genomic study of the Penicillium genus elucidates a diverse pangenome and 15 lateral gene transfer events.</title>
        <authorList>
            <person name="Petersen C."/>
            <person name="Sorensen T."/>
            <person name="Nielsen M.R."/>
            <person name="Sondergaard T.E."/>
            <person name="Sorensen J.L."/>
            <person name="Fitzpatrick D.A."/>
            <person name="Frisvad J.C."/>
            <person name="Nielsen K.L."/>
        </authorList>
    </citation>
    <scope>NUCLEOTIDE SEQUENCE</scope>
    <source>
        <strain evidence="3">IBT 29677</strain>
    </source>
</reference>
<protein>
    <submittedName>
        <fullName evidence="3">Pyridoxal phosphate-dependent transferase</fullName>
    </submittedName>
</protein>
<dbReference type="AlphaFoldDB" id="A0A9W9S0H3"/>
<evidence type="ECO:0000313" key="3">
    <source>
        <dbReference type="EMBL" id="KAJ5369666.1"/>
    </source>
</evidence>
<dbReference type="InterPro" id="IPR050478">
    <property type="entry name" value="Ethylene_sulfur-biosynth"/>
</dbReference>
<accession>A0A9W9S0H3</accession>
<dbReference type="PANTHER" id="PTHR43795:SF39">
    <property type="entry name" value="AMINOTRANSFERASE CLASS I_CLASSII DOMAIN-CONTAINING PROTEIN"/>
    <property type="match status" value="1"/>
</dbReference>
<evidence type="ECO:0000256" key="1">
    <source>
        <dbReference type="ARBA" id="ARBA00022898"/>
    </source>
</evidence>
<keyword evidence="4" id="KW-1185">Reference proteome</keyword>
<dbReference type="Gene3D" id="3.90.1150.10">
    <property type="entry name" value="Aspartate Aminotransferase, domain 1"/>
    <property type="match status" value="1"/>
</dbReference>
<dbReference type="RefSeq" id="XP_056480904.1">
    <property type="nucleotide sequence ID" value="XM_056638915.1"/>
</dbReference>
<dbReference type="GO" id="GO:0006520">
    <property type="term" value="P:amino acid metabolic process"/>
    <property type="evidence" value="ECO:0007669"/>
    <property type="project" value="TreeGrafter"/>
</dbReference>
<proteinExistence type="predicted"/>